<dbReference type="Proteomes" id="UP001151760">
    <property type="component" value="Unassembled WGS sequence"/>
</dbReference>
<sequence>MYKINHRKVKDDPEEVFSDYRMVEVFRVTTEQQYVLDFMQQIIVMRENDKPDRISNAEFKYLNKNDIEDMYYLYQSNKVNYLVNKLLNSLHTFIRSCVIWKRVYDFQLGIESYKIKINLTAPTLAFPGIEACEPLTIVDKPNVGLIYLNNKRKEDGYGLS</sequence>
<organism evidence="1 2">
    <name type="scientific">Tanacetum coccineum</name>
    <dbReference type="NCBI Taxonomy" id="301880"/>
    <lineage>
        <taxon>Eukaryota</taxon>
        <taxon>Viridiplantae</taxon>
        <taxon>Streptophyta</taxon>
        <taxon>Embryophyta</taxon>
        <taxon>Tracheophyta</taxon>
        <taxon>Spermatophyta</taxon>
        <taxon>Magnoliopsida</taxon>
        <taxon>eudicotyledons</taxon>
        <taxon>Gunneridae</taxon>
        <taxon>Pentapetalae</taxon>
        <taxon>asterids</taxon>
        <taxon>campanulids</taxon>
        <taxon>Asterales</taxon>
        <taxon>Asteraceae</taxon>
        <taxon>Asteroideae</taxon>
        <taxon>Anthemideae</taxon>
        <taxon>Anthemidinae</taxon>
        <taxon>Tanacetum</taxon>
    </lineage>
</organism>
<evidence type="ECO:0000313" key="1">
    <source>
        <dbReference type="EMBL" id="GJT38448.1"/>
    </source>
</evidence>
<comment type="caution">
    <text evidence="1">The sequence shown here is derived from an EMBL/GenBank/DDBJ whole genome shotgun (WGS) entry which is preliminary data.</text>
</comment>
<proteinExistence type="predicted"/>
<protein>
    <submittedName>
        <fullName evidence="1">Uncharacterized protein</fullName>
    </submittedName>
</protein>
<keyword evidence="2" id="KW-1185">Reference proteome</keyword>
<gene>
    <name evidence="1" type="ORF">Tco_0938313</name>
</gene>
<reference evidence="1" key="2">
    <citation type="submission" date="2022-01" db="EMBL/GenBank/DDBJ databases">
        <authorList>
            <person name="Yamashiro T."/>
            <person name="Shiraishi A."/>
            <person name="Satake H."/>
            <person name="Nakayama K."/>
        </authorList>
    </citation>
    <scope>NUCLEOTIDE SEQUENCE</scope>
</reference>
<dbReference type="EMBL" id="BQNB010015304">
    <property type="protein sequence ID" value="GJT38448.1"/>
    <property type="molecule type" value="Genomic_DNA"/>
</dbReference>
<reference evidence="1" key="1">
    <citation type="journal article" date="2022" name="Int. J. Mol. Sci.">
        <title>Draft Genome of Tanacetum Coccineum: Genomic Comparison of Closely Related Tanacetum-Family Plants.</title>
        <authorList>
            <person name="Yamashiro T."/>
            <person name="Shiraishi A."/>
            <person name="Nakayama K."/>
            <person name="Satake H."/>
        </authorList>
    </citation>
    <scope>NUCLEOTIDE SEQUENCE</scope>
</reference>
<name>A0ABQ5DIP6_9ASTR</name>
<evidence type="ECO:0000313" key="2">
    <source>
        <dbReference type="Proteomes" id="UP001151760"/>
    </source>
</evidence>
<accession>A0ABQ5DIP6</accession>